<accession>A0BH60</accession>
<dbReference type="HOGENOM" id="CLU_2532326_0_0_1"/>
<organism evidence="1 2">
    <name type="scientific">Paramecium tetraurelia</name>
    <dbReference type="NCBI Taxonomy" id="5888"/>
    <lineage>
        <taxon>Eukaryota</taxon>
        <taxon>Sar</taxon>
        <taxon>Alveolata</taxon>
        <taxon>Ciliophora</taxon>
        <taxon>Intramacronucleata</taxon>
        <taxon>Oligohymenophorea</taxon>
        <taxon>Peniculida</taxon>
        <taxon>Parameciidae</taxon>
        <taxon>Paramecium</taxon>
    </lineage>
</organism>
<dbReference type="EMBL" id="CT867994">
    <property type="protein sequence ID" value="CAK57877.1"/>
    <property type="molecule type" value="Genomic_DNA"/>
</dbReference>
<name>A0BH60_PARTE</name>
<dbReference type="Proteomes" id="UP000000600">
    <property type="component" value="Unassembled WGS sequence"/>
</dbReference>
<gene>
    <name evidence="1" type="ORF">GSPATT00028912001</name>
</gene>
<evidence type="ECO:0000313" key="2">
    <source>
        <dbReference type="Proteomes" id="UP000000600"/>
    </source>
</evidence>
<proteinExistence type="predicted"/>
<sequence>MQQFILCIINLFISETECRIRIFQFQYQYIYLMDPRQEKFLMKNSTLVLNYGQLKIIYDKLFNSILKMESYLPLVKKKFYSTQN</sequence>
<dbReference type="AlphaFoldDB" id="A0BH60"/>
<protein>
    <submittedName>
        <fullName evidence="1">Uncharacterized protein</fullName>
    </submittedName>
</protein>
<keyword evidence="2" id="KW-1185">Reference proteome</keyword>
<reference evidence="1 2" key="1">
    <citation type="journal article" date="2006" name="Nature">
        <title>Global trends of whole-genome duplications revealed by the ciliate Paramecium tetraurelia.</title>
        <authorList>
            <consortium name="Genoscope"/>
            <person name="Aury J.-M."/>
            <person name="Jaillon O."/>
            <person name="Duret L."/>
            <person name="Noel B."/>
            <person name="Jubin C."/>
            <person name="Porcel B.M."/>
            <person name="Segurens B."/>
            <person name="Daubin V."/>
            <person name="Anthouard V."/>
            <person name="Aiach N."/>
            <person name="Arnaiz O."/>
            <person name="Billaut A."/>
            <person name="Beisson J."/>
            <person name="Blanc I."/>
            <person name="Bouhouche K."/>
            <person name="Camara F."/>
            <person name="Duharcourt S."/>
            <person name="Guigo R."/>
            <person name="Gogendeau D."/>
            <person name="Katinka M."/>
            <person name="Keller A.-M."/>
            <person name="Kissmehl R."/>
            <person name="Klotz C."/>
            <person name="Koll F."/>
            <person name="Le Moue A."/>
            <person name="Lepere C."/>
            <person name="Malinsky S."/>
            <person name="Nowacki M."/>
            <person name="Nowak J.K."/>
            <person name="Plattner H."/>
            <person name="Poulain J."/>
            <person name="Ruiz F."/>
            <person name="Serrano V."/>
            <person name="Zagulski M."/>
            <person name="Dessen P."/>
            <person name="Betermier M."/>
            <person name="Weissenbach J."/>
            <person name="Scarpelli C."/>
            <person name="Schachter V."/>
            <person name="Sperling L."/>
            <person name="Meyer E."/>
            <person name="Cohen J."/>
            <person name="Wincker P."/>
        </authorList>
    </citation>
    <scope>NUCLEOTIDE SEQUENCE [LARGE SCALE GENOMIC DNA]</scope>
    <source>
        <strain evidence="1 2">Stock d4-2</strain>
    </source>
</reference>
<evidence type="ECO:0000313" key="1">
    <source>
        <dbReference type="EMBL" id="CAK57877.1"/>
    </source>
</evidence>
<dbReference type="InParanoid" id="A0BH60"/>
<dbReference type="KEGG" id="ptm:GSPATT00028912001"/>
<dbReference type="RefSeq" id="XP_001425275.1">
    <property type="nucleotide sequence ID" value="XM_001425238.2"/>
</dbReference>
<dbReference type="GeneID" id="5011059"/>